<comment type="caution">
    <text evidence="1">The sequence shown here is derived from an EMBL/GenBank/DDBJ whole genome shotgun (WGS) entry which is preliminary data.</text>
</comment>
<protein>
    <submittedName>
        <fullName evidence="1">Uncharacterized protein</fullName>
    </submittedName>
</protein>
<evidence type="ECO:0000313" key="2">
    <source>
        <dbReference type="Proteomes" id="UP000615446"/>
    </source>
</evidence>
<dbReference type="AlphaFoldDB" id="A0A8H3R306"/>
<evidence type="ECO:0000313" key="1">
    <source>
        <dbReference type="EMBL" id="GET02126.1"/>
    </source>
</evidence>
<accession>A0A8H3R306</accession>
<dbReference type="Proteomes" id="UP000615446">
    <property type="component" value="Unassembled WGS sequence"/>
</dbReference>
<gene>
    <name evidence="1" type="ORF">RCL2_002850400</name>
</gene>
<organism evidence="1 2">
    <name type="scientific">Rhizophagus clarus</name>
    <dbReference type="NCBI Taxonomy" id="94130"/>
    <lineage>
        <taxon>Eukaryota</taxon>
        <taxon>Fungi</taxon>
        <taxon>Fungi incertae sedis</taxon>
        <taxon>Mucoromycota</taxon>
        <taxon>Glomeromycotina</taxon>
        <taxon>Glomeromycetes</taxon>
        <taxon>Glomerales</taxon>
        <taxon>Glomeraceae</taxon>
        <taxon>Rhizophagus</taxon>
    </lineage>
</organism>
<name>A0A8H3R306_9GLOM</name>
<dbReference type="EMBL" id="BLAL01000304">
    <property type="protein sequence ID" value="GET02126.1"/>
    <property type="molecule type" value="Genomic_DNA"/>
</dbReference>
<sequence>MAHDYVLVPDEQQSNLKDIDLRCPPLSEKILIHFGFGSSISKTASKDDAVNKASCLVSVNQWSNACTSSCKSSCFVKTKIVWRVHPRFLKNCSFVLQALLDKLFLPVHSPNTYIHFQILILDSGVTSQVHSPVEFPYCPSNIIMAGHSGPFTWLYFFAALIKLFEI</sequence>
<proteinExistence type="predicted"/>
<reference evidence="1" key="1">
    <citation type="submission" date="2019-10" db="EMBL/GenBank/DDBJ databases">
        <title>Conservation and host-specific expression of non-tandemly repeated heterogenous ribosome RNA gene in arbuscular mycorrhizal fungi.</title>
        <authorList>
            <person name="Maeda T."/>
            <person name="Kobayashi Y."/>
            <person name="Nakagawa T."/>
            <person name="Ezawa T."/>
            <person name="Yamaguchi K."/>
            <person name="Bino T."/>
            <person name="Nishimoto Y."/>
            <person name="Shigenobu S."/>
            <person name="Kawaguchi M."/>
        </authorList>
    </citation>
    <scope>NUCLEOTIDE SEQUENCE</scope>
    <source>
        <strain evidence="1">HR1</strain>
    </source>
</reference>